<proteinExistence type="predicted"/>
<feature type="transmembrane region" description="Helical" evidence="7">
    <location>
        <begin position="319"/>
        <end position="346"/>
    </location>
</feature>
<keyword evidence="3" id="KW-1003">Cell membrane</keyword>
<keyword evidence="5 7" id="KW-1133">Transmembrane helix</keyword>
<evidence type="ECO:0000256" key="3">
    <source>
        <dbReference type="ARBA" id="ARBA00022475"/>
    </source>
</evidence>
<dbReference type="InterPro" id="IPR051125">
    <property type="entry name" value="ABC-4/HrtB_transporter"/>
</dbReference>
<comment type="subcellular location">
    <subcellularLocation>
        <location evidence="1">Cell membrane</location>
        <topology evidence="1">Multi-pass membrane protein</topology>
    </subcellularLocation>
</comment>
<evidence type="ECO:0000259" key="8">
    <source>
        <dbReference type="Pfam" id="PF02687"/>
    </source>
</evidence>
<evidence type="ECO:0000256" key="1">
    <source>
        <dbReference type="ARBA" id="ARBA00004651"/>
    </source>
</evidence>
<dbReference type="GO" id="GO:0005886">
    <property type="term" value="C:plasma membrane"/>
    <property type="evidence" value="ECO:0007669"/>
    <property type="project" value="UniProtKB-SubCell"/>
</dbReference>
<name>A0A0F9VCG2_9ZZZZ</name>
<protein>
    <recommendedName>
        <fullName evidence="8">ABC3 transporter permease C-terminal domain-containing protein</fullName>
    </recommendedName>
</protein>
<evidence type="ECO:0000256" key="5">
    <source>
        <dbReference type="ARBA" id="ARBA00022989"/>
    </source>
</evidence>
<dbReference type="PANTHER" id="PTHR43738">
    <property type="entry name" value="ABC TRANSPORTER, MEMBRANE PROTEIN"/>
    <property type="match status" value="1"/>
</dbReference>
<evidence type="ECO:0000313" key="9">
    <source>
        <dbReference type="EMBL" id="KKN63488.1"/>
    </source>
</evidence>
<keyword evidence="4 7" id="KW-0812">Transmembrane</keyword>
<dbReference type="EMBL" id="LAZR01000588">
    <property type="protein sequence ID" value="KKN63488.1"/>
    <property type="molecule type" value="Genomic_DNA"/>
</dbReference>
<organism evidence="9">
    <name type="scientific">marine sediment metagenome</name>
    <dbReference type="NCBI Taxonomy" id="412755"/>
    <lineage>
        <taxon>unclassified sequences</taxon>
        <taxon>metagenomes</taxon>
        <taxon>ecological metagenomes</taxon>
    </lineage>
</organism>
<dbReference type="PANTHER" id="PTHR43738:SF1">
    <property type="entry name" value="HEMIN TRANSPORT SYSTEM PERMEASE PROTEIN HRTB-RELATED"/>
    <property type="match status" value="1"/>
</dbReference>
<keyword evidence="6 7" id="KW-0472">Membrane</keyword>
<evidence type="ECO:0000256" key="4">
    <source>
        <dbReference type="ARBA" id="ARBA00022692"/>
    </source>
</evidence>
<dbReference type="InterPro" id="IPR003838">
    <property type="entry name" value="ABC3_permease_C"/>
</dbReference>
<feature type="transmembrane region" description="Helical" evidence="7">
    <location>
        <begin position="16"/>
        <end position="38"/>
    </location>
</feature>
<reference evidence="9" key="1">
    <citation type="journal article" date="2015" name="Nature">
        <title>Complex archaea that bridge the gap between prokaryotes and eukaryotes.</title>
        <authorList>
            <person name="Spang A."/>
            <person name="Saw J.H."/>
            <person name="Jorgensen S.L."/>
            <person name="Zaremba-Niedzwiedzka K."/>
            <person name="Martijn J."/>
            <person name="Lind A.E."/>
            <person name="van Eijk R."/>
            <person name="Schleper C."/>
            <person name="Guy L."/>
            <person name="Ettema T.J."/>
        </authorList>
    </citation>
    <scope>NUCLEOTIDE SEQUENCE</scope>
</reference>
<gene>
    <name evidence="9" type="ORF">LCGC14_0501490</name>
</gene>
<evidence type="ECO:0000256" key="7">
    <source>
        <dbReference type="SAM" id="Phobius"/>
    </source>
</evidence>
<evidence type="ECO:0000256" key="2">
    <source>
        <dbReference type="ARBA" id="ARBA00022448"/>
    </source>
</evidence>
<evidence type="ECO:0000256" key="6">
    <source>
        <dbReference type="ARBA" id="ARBA00023136"/>
    </source>
</evidence>
<keyword evidence="2" id="KW-0813">Transport</keyword>
<feature type="transmembrane region" description="Helical" evidence="7">
    <location>
        <begin position="276"/>
        <end position="298"/>
    </location>
</feature>
<comment type="caution">
    <text evidence="9">The sequence shown here is derived from an EMBL/GenBank/DDBJ whole genome shotgun (WGS) entry which is preliminary data.</text>
</comment>
<dbReference type="AlphaFoldDB" id="A0A0F9VCG2"/>
<feature type="domain" description="ABC3 transporter permease C-terminal" evidence="8">
    <location>
        <begin position="278"/>
        <end position="390"/>
    </location>
</feature>
<accession>A0A0F9VCG2</accession>
<feature type="transmembrane region" description="Helical" evidence="7">
    <location>
        <begin position="358"/>
        <end position="380"/>
    </location>
</feature>
<sequence length="397" mass="43208">MFRIALQMLIGDKAKYIGLLSGITFTAFLVTFALAYFAGFMTSGFALISENNPVDVWVMDPAVNSTEMTINMPSSALSQVRGVKGVANAVPLSLNDVVARFPNGRFQTFQMIGVDDISLSGAPFLKAGITPKILYKPDSVIVDAGGTTDKLQTPIHEEDKWSFDGVHLDAPTRKLHFGDELLIHDKRVVIAGVSNTIPRFPPHPLIYTTYSNTKRLLPSENKLLTFIMVSAQTGVSADQLAIRIEQQTHLRARTSADFKEDTVRWFLINSEDVGDMGAMLILAMTVGFGVTGVMLYMFTYENLKQYAVLKAMGASNAMLLKMVFIQAGTSAFLGAGMGVGLCAIIGEIVSTIAFPFRLMWFTPLFGILGVLIVSLTAAMISTRPVLKLEPGIVFSGR</sequence>
<dbReference type="Pfam" id="PF02687">
    <property type="entry name" value="FtsX"/>
    <property type="match status" value="1"/>
</dbReference>